<feature type="domain" description="Ig-like" evidence="12">
    <location>
        <begin position="1143"/>
        <end position="1216"/>
    </location>
</feature>
<evidence type="ECO:0000256" key="6">
    <source>
        <dbReference type="ARBA" id="ARBA00023034"/>
    </source>
</evidence>
<dbReference type="InterPro" id="IPR007110">
    <property type="entry name" value="Ig-like_dom"/>
</dbReference>
<evidence type="ECO:0000313" key="15">
    <source>
        <dbReference type="Proteomes" id="UP000261380"/>
    </source>
</evidence>
<comment type="subunit">
    <text evidence="10">Component of the 3M complex, composed of core components CUL7, CCDC8 and OBSL1. Interacts with CCDC8. Interacts with CUL7; the interaction is direct. Interacts with FBXW8. Interacts (via N-terminal Ig-like domain) with TTN/titin (via C-terminal Ig-like domain); the interaction is direct.</text>
</comment>
<keyword evidence="8" id="KW-0393">Immunoglobulin domain</keyword>
<dbReference type="FunFam" id="2.60.40.10:FF:000241">
    <property type="entry name" value="obscurin-like protein 1 isoform X2"/>
    <property type="match status" value="1"/>
</dbReference>
<evidence type="ECO:0000256" key="3">
    <source>
        <dbReference type="ARBA" id="ARBA00022490"/>
    </source>
</evidence>
<dbReference type="GO" id="GO:0007030">
    <property type="term" value="P:Golgi organization"/>
    <property type="evidence" value="ECO:0007669"/>
    <property type="project" value="UniProtKB-ARBA"/>
</dbReference>
<evidence type="ECO:0000256" key="9">
    <source>
        <dbReference type="ARBA" id="ARBA00057297"/>
    </source>
</evidence>
<dbReference type="InterPro" id="IPR013783">
    <property type="entry name" value="Ig-like_fold"/>
</dbReference>
<feature type="domain" description="Ig-like" evidence="12">
    <location>
        <begin position="886"/>
        <end position="945"/>
    </location>
</feature>
<dbReference type="InterPro" id="IPR036116">
    <property type="entry name" value="FN3_sf"/>
</dbReference>
<keyword evidence="6" id="KW-0333">Golgi apparatus</keyword>
<dbReference type="InterPro" id="IPR003961">
    <property type="entry name" value="FN3_dom"/>
</dbReference>
<dbReference type="InterPro" id="IPR003599">
    <property type="entry name" value="Ig_sub"/>
</dbReference>
<feature type="domain" description="Ig-like" evidence="12">
    <location>
        <begin position="206"/>
        <end position="298"/>
    </location>
</feature>
<dbReference type="Pfam" id="PF13895">
    <property type="entry name" value="Ig_2"/>
    <property type="match status" value="1"/>
</dbReference>
<keyword evidence="3" id="KW-0963">Cytoplasm</keyword>
<evidence type="ECO:0000256" key="7">
    <source>
        <dbReference type="ARBA" id="ARBA00023157"/>
    </source>
</evidence>
<dbReference type="STRING" id="32473.ENSXCOP00000019652"/>
<protein>
    <recommendedName>
        <fullName evidence="11">Obscurin-like protein 1</fullName>
    </recommendedName>
</protein>
<dbReference type="SMART" id="SM00408">
    <property type="entry name" value="IGc2"/>
    <property type="match status" value="13"/>
</dbReference>
<dbReference type="Gene3D" id="2.60.40.10">
    <property type="entry name" value="Immunoglobulins"/>
    <property type="match status" value="19"/>
</dbReference>
<feature type="domain" description="Ig-like" evidence="12">
    <location>
        <begin position="678"/>
        <end position="760"/>
    </location>
</feature>
<feature type="domain" description="Ig-like" evidence="12">
    <location>
        <begin position="1319"/>
        <end position="1406"/>
    </location>
</feature>
<evidence type="ECO:0000256" key="5">
    <source>
        <dbReference type="ARBA" id="ARBA00022737"/>
    </source>
</evidence>
<dbReference type="FunFam" id="2.60.40.10:FF:002120">
    <property type="entry name" value="obscurin-like isoform X3"/>
    <property type="match status" value="1"/>
</dbReference>
<dbReference type="GO" id="GO:0005794">
    <property type="term" value="C:Golgi apparatus"/>
    <property type="evidence" value="ECO:0007669"/>
    <property type="project" value="UniProtKB-SubCell"/>
</dbReference>
<dbReference type="PROSITE" id="PS50853">
    <property type="entry name" value="FN3"/>
    <property type="match status" value="1"/>
</dbReference>
<feature type="domain" description="Ig-like" evidence="12">
    <location>
        <begin position="1446"/>
        <end position="1506"/>
    </location>
</feature>
<feature type="domain" description="Ig-like" evidence="12">
    <location>
        <begin position="772"/>
        <end position="856"/>
    </location>
</feature>
<comment type="subcellular location">
    <subcellularLocation>
        <location evidence="2">Cytoplasm</location>
        <location evidence="2">Perinuclear region</location>
    </subcellularLocation>
    <subcellularLocation>
        <location evidence="1">Golgi apparatus</location>
    </subcellularLocation>
</comment>
<dbReference type="FunFam" id="2.60.40.10:FF:001752">
    <property type="entry name" value="obscurin-like isoform X3"/>
    <property type="match status" value="1"/>
</dbReference>
<dbReference type="SUPFAM" id="SSF49265">
    <property type="entry name" value="Fibronectin type III"/>
    <property type="match status" value="1"/>
</dbReference>
<dbReference type="SMART" id="SM00409">
    <property type="entry name" value="IG"/>
    <property type="match status" value="17"/>
</dbReference>
<reference evidence="14" key="1">
    <citation type="submission" date="2025-08" db="UniProtKB">
        <authorList>
            <consortium name="Ensembl"/>
        </authorList>
    </citation>
    <scope>IDENTIFICATION</scope>
</reference>
<evidence type="ECO:0000256" key="4">
    <source>
        <dbReference type="ARBA" id="ARBA00022553"/>
    </source>
</evidence>
<keyword evidence="4" id="KW-0597">Phosphoprotein</keyword>
<dbReference type="GeneTree" id="ENSGT00940000156702"/>
<name>A0A3B5M808_9TELE</name>
<keyword evidence="5" id="KW-0677">Repeat</keyword>
<evidence type="ECO:0000259" key="12">
    <source>
        <dbReference type="PROSITE" id="PS50835"/>
    </source>
</evidence>
<dbReference type="FunFam" id="2.60.40.10:FF:000211">
    <property type="entry name" value="Obscurin-like protein 1"/>
    <property type="match status" value="5"/>
</dbReference>
<dbReference type="GO" id="GO:0050775">
    <property type="term" value="P:positive regulation of dendrite morphogenesis"/>
    <property type="evidence" value="ECO:0007669"/>
    <property type="project" value="UniProtKB-ARBA"/>
</dbReference>
<dbReference type="FunFam" id="2.60.40.10:FF:001084">
    <property type="entry name" value="obscurin-like isoform X3"/>
    <property type="match status" value="2"/>
</dbReference>
<feature type="domain" description="Ig-like" evidence="12">
    <location>
        <begin position="1510"/>
        <end position="1580"/>
    </location>
</feature>
<dbReference type="FunFam" id="2.60.40.10:FF:000464">
    <property type="entry name" value="Putative obscurin-like protein 1"/>
    <property type="match status" value="1"/>
</dbReference>
<evidence type="ECO:0000256" key="2">
    <source>
        <dbReference type="ARBA" id="ARBA00004556"/>
    </source>
</evidence>
<accession>A0A3B5M808</accession>
<dbReference type="FunFam" id="2.60.40.10:FF:000502">
    <property type="entry name" value="obscurin-like protein 1 isoform X2"/>
    <property type="match status" value="1"/>
</dbReference>
<evidence type="ECO:0000256" key="8">
    <source>
        <dbReference type="ARBA" id="ARBA00023319"/>
    </source>
</evidence>
<feature type="domain" description="Ig-like" evidence="12">
    <location>
        <begin position="1251"/>
        <end position="1315"/>
    </location>
</feature>
<dbReference type="PANTHER" id="PTHR35971">
    <property type="entry name" value="SI:DKEY-31G6.6"/>
    <property type="match status" value="1"/>
</dbReference>
<evidence type="ECO:0000259" key="13">
    <source>
        <dbReference type="PROSITE" id="PS50853"/>
    </source>
</evidence>
<evidence type="ECO:0000256" key="10">
    <source>
        <dbReference type="ARBA" id="ARBA00063153"/>
    </source>
</evidence>
<dbReference type="SUPFAM" id="SSF48726">
    <property type="entry name" value="Immunoglobulin"/>
    <property type="match status" value="18"/>
</dbReference>
<proteinExistence type="predicted"/>
<feature type="domain" description="Ig-like" evidence="12">
    <location>
        <begin position="960"/>
        <end position="1049"/>
    </location>
</feature>
<reference evidence="14" key="2">
    <citation type="submission" date="2025-09" db="UniProtKB">
        <authorList>
            <consortium name="Ensembl"/>
        </authorList>
    </citation>
    <scope>IDENTIFICATION</scope>
</reference>
<dbReference type="Pfam" id="PF07679">
    <property type="entry name" value="I-set"/>
    <property type="match status" value="16"/>
</dbReference>
<feature type="domain" description="Ig-like" evidence="12">
    <location>
        <begin position="112"/>
        <end position="204"/>
    </location>
</feature>
<feature type="domain" description="Fibronectin type-III" evidence="13">
    <location>
        <begin position="488"/>
        <end position="589"/>
    </location>
</feature>
<dbReference type="GO" id="GO:0048471">
    <property type="term" value="C:perinuclear region of cytoplasm"/>
    <property type="evidence" value="ECO:0007669"/>
    <property type="project" value="UniProtKB-SubCell"/>
</dbReference>
<dbReference type="InterPro" id="IPR003598">
    <property type="entry name" value="Ig_sub2"/>
</dbReference>
<feature type="domain" description="Ig-like" evidence="12">
    <location>
        <begin position="1583"/>
        <end position="1758"/>
    </location>
</feature>
<dbReference type="Proteomes" id="UP000261380">
    <property type="component" value="Unplaced"/>
</dbReference>
<dbReference type="PROSITE" id="PS50835">
    <property type="entry name" value="IG_LIKE"/>
    <property type="match status" value="15"/>
</dbReference>
<evidence type="ECO:0000256" key="11">
    <source>
        <dbReference type="ARBA" id="ARBA00067525"/>
    </source>
</evidence>
<sequence length="1786" mass="199770">MDVFGGAPRFLAYPRPVVVQSGTDAVLKCQIGGDPRPAVIWERNNKKIDPQGRYRVFEDGNVYNLIITAVTIEDSGQYICKAKNSIGETYAAATLKVEGEAQEMELREENKPRFLIKPLSTRVGRGEDAVFSCKLWGNPRPEVVWEKDGRKLNEIFESTHFSVGYQDGGWFQLKIFKTRAPDGGVYTCKARNEFGEALAGAVLQVPTRLKDNAMTKSTKVKMFAVTEGKHAKFRCFVTGKPKPEIIWRKDGRLILSGRRYLLYEDREGYFTLKVLYCKQKDNGVYVCAASNTAGQTLSAVHLSVKEPPVRFKQPLYDLEVWERDLAVLECEVPEDSVPITWYLEDRRLQPGAKYGMEEWGTKRRLTIRDIGVDDDGIYLCEMPDGGRSIAEVAVKGTILRKLPRKVDVLEGENAAFCVEVEKEEMDIHWYKDGIELRETHQTILKSFGRTHILVFVNTMPQDSGLVTFLVGRSKTSSQLRVKAARHCPPSCPVGVQINTERANAALLSWVSAPDSRKNPPSGYVLERQEVGTGSQEWLQCLTTDSATSVEILGDSVPCEADYRFRICSVNKYGKSNNVEFPRTVHLVPVARIQAPLQDALVPEGQDALFTIELSASVIGTWFLNGTQLQDDERYSLRRSRTHQSLRIRGVRDTDNGAEITFIAYGIRDSAALYIQGLPVKFSKLQEKDRNRSIEEGKPLALSCELSHDPLAHVDWYKDGMKLGSWDKVEIKSDGLTRTLIIPSAESIHAGIYECSTSEDSIIFKVDVKGQSPRIMATPFSEKYKLIRIGSPIFLQCEVSDPAAQVSWFKDEVELFSKTGLDMKRDGTLRKLIIHSAKVSDSGLYSCSLADEAVTFHVDIEGDFLELISNTSIVIIIKKDLFRTAVEQQQLILSCEVSRTDGVVQWYKDGTEIQPSINVSMEAEGAKRNLIINSAKLSDTGAYTCRTGDNILIFKVNIREPPVMIVYPKEDVHLDRHVPEEIILSCELSRPNGAVGWFKDGQKLQESENIKLKYEGPYRRLKILSSRVEDSGEYVCDTADDSIFFHLNITEPPVQILSPSQSQMELCQQTSERMVLSCEISRPNAVVRWYRDGLEVEESENLLLEVDGVYRRLIIPETTVKDSAEYVCDTGDDSVTFFVNIAEPPVRFMRPRKMASRVEKVVGETLVLDCEVSRSNAEVTWKKNGEEVEDSRKVTVLEDGVTRQLTIHSQPVHLLACGGAASKSSEENTEHNFLLHQMQTKIEASGFNDIILVCELSNANASVRWYKDGQLIDDSQRYCCEEQDVFRSLVVLNAGLEDSGEYSCYAGDDKMAFTITVREPPVQIIGNSGNPEHHVMVTGDDLILECEVSRANADVEWTRNGEALQPSDRIRIDSYGVVRKFVLSGLQPSDSGEYVCEAIDDKLVTVVEVQGKSEYAFIHGVLHINESCCTFIQLLLVSYENESVTLCAVVSSERANIRWMKDGQLLNKDNIHISSEGKTHKLTINPLQLSDSGEYVCDVSTDEMYFILLVEGKTLTLQCEVNKPKGDVQWLKDGKEMTPSRRCSIRAQGRERSLTIQQLTDEDAGQYVCESTDDRTAATLTVTPRVVEFIAELRNITIREGEDAVFKCVVSPADTTLVWRLNGKDVALNERTAISCNGLCHMLCISSCLVSESGTVTADAEGLESAAELTVQGELLMSHKQQTVFVAEEYSEATLEVEVSQEAAEVQWMRQGILIHPGAKYTLKHRGRTHSLTVHQVAAADRGAYSCETLHDRTQAQLAVERECPRVLATSCCCLFTTVTDNSPCGN</sequence>
<evidence type="ECO:0000313" key="14">
    <source>
        <dbReference type="Ensembl" id="ENSXCOP00000019652.1"/>
    </source>
</evidence>
<dbReference type="InterPro" id="IPR013098">
    <property type="entry name" value="Ig_I-set"/>
</dbReference>
<dbReference type="Ensembl" id="ENSXCOT00000019897.1">
    <property type="protein sequence ID" value="ENSXCOP00000019652.1"/>
    <property type="gene ID" value="ENSXCOG00000014761.1"/>
</dbReference>
<dbReference type="PANTHER" id="PTHR35971:SF5">
    <property type="entry name" value="OBSCURIN LIKE CYTOSKELETAL ADAPTOR 1"/>
    <property type="match status" value="1"/>
</dbReference>
<organism evidence="14 15">
    <name type="scientific">Xiphophorus couchianus</name>
    <name type="common">Monterrey platyfish</name>
    <dbReference type="NCBI Taxonomy" id="32473"/>
    <lineage>
        <taxon>Eukaryota</taxon>
        <taxon>Metazoa</taxon>
        <taxon>Chordata</taxon>
        <taxon>Craniata</taxon>
        <taxon>Vertebrata</taxon>
        <taxon>Euteleostomi</taxon>
        <taxon>Actinopterygii</taxon>
        <taxon>Neopterygii</taxon>
        <taxon>Teleostei</taxon>
        <taxon>Neoteleostei</taxon>
        <taxon>Acanthomorphata</taxon>
        <taxon>Ovalentaria</taxon>
        <taxon>Atherinomorphae</taxon>
        <taxon>Cyprinodontiformes</taxon>
        <taxon>Poeciliidae</taxon>
        <taxon>Poeciliinae</taxon>
        <taxon>Xiphophorus</taxon>
    </lineage>
</organism>
<comment type="function">
    <text evidence="9">Core component of the 3M complex, a complex required to regulate microtubule dynamics and genome integrity. It is unclear how the 3M complex regulates microtubules, it could act by controlling the level of a microtubule stabilizer. Acts as a regulator of the Cul7-RING(FBXW8) ubiquitin-protein ligase, playing a critical role in the ubiquitin ligase pathway that regulates Golgi morphogenesis and dendrite patterning in brain. Required to localize CUL7 to the Golgi apparatus in neurons.</text>
</comment>
<dbReference type="CDD" id="cd00096">
    <property type="entry name" value="Ig"/>
    <property type="match status" value="2"/>
</dbReference>
<dbReference type="FunFam" id="2.60.40.10:FF:000393">
    <property type="entry name" value="Putative obscurin-like protein 1"/>
    <property type="match status" value="1"/>
</dbReference>
<dbReference type="InterPro" id="IPR036179">
    <property type="entry name" value="Ig-like_dom_sf"/>
</dbReference>
<dbReference type="InterPro" id="IPR052385">
    <property type="entry name" value="Obscurin/Obscurin-like_Reg"/>
</dbReference>
<feature type="domain" description="Ig-like" evidence="12">
    <location>
        <begin position="1051"/>
        <end position="1127"/>
    </location>
</feature>
<keyword evidence="15" id="KW-1185">Reference proteome</keyword>
<feature type="domain" description="Ig-like" evidence="12">
    <location>
        <begin position="8"/>
        <end position="96"/>
    </location>
</feature>
<evidence type="ECO:0000256" key="1">
    <source>
        <dbReference type="ARBA" id="ARBA00004555"/>
    </source>
</evidence>
<keyword evidence="7" id="KW-1015">Disulfide bond</keyword>
<feature type="domain" description="Ig-like" evidence="12">
    <location>
        <begin position="307"/>
        <end position="393"/>
    </location>
</feature>
<dbReference type="CDD" id="cd00063">
    <property type="entry name" value="FN3"/>
    <property type="match status" value="1"/>
</dbReference>